<dbReference type="Proteomes" id="UP001166191">
    <property type="component" value="Unassembled WGS sequence"/>
</dbReference>
<evidence type="ECO:0000313" key="2">
    <source>
        <dbReference type="Proteomes" id="UP001166191"/>
    </source>
</evidence>
<dbReference type="NCBIfam" id="TIGR03373">
    <property type="entry name" value="VI_minor_4"/>
    <property type="match status" value="1"/>
</dbReference>
<keyword evidence="2" id="KW-1185">Reference proteome</keyword>
<proteinExistence type="predicted"/>
<organism evidence="1 2">
    <name type="scientific">Paracoccus marinaquae</name>
    <dbReference type="NCBI Taxonomy" id="2841926"/>
    <lineage>
        <taxon>Bacteria</taxon>
        <taxon>Pseudomonadati</taxon>
        <taxon>Pseudomonadota</taxon>
        <taxon>Alphaproteobacteria</taxon>
        <taxon>Rhodobacterales</taxon>
        <taxon>Paracoccaceae</taxon>
        <taxon>Paracoccus</taxon>
    </lineage>
</organism>
<protein>
    <submittedName>
        <fullName evidence="1">Type VI secretion system-associated protein TagF</fullName>
    </submittedName>
</protein>
<reference evidence="1" key="1">
    <citation type="submission" date="2021-06" db="EMBL/GenBank/DDBJ databases">
        <title>Paracoccus bacterium XHP0099 sp. nov., isolated from the surface waters of the Yellow Sea.</title>
        <authorList>
            <person name="Xue H."/>
            <person name="Zhang D."/>
        </authorList>
    </citation>
    <scope>NUCLEOTIDE SEQUENCE</scope>
    <source>
        <strain evidence="1">XHP0099</strain>
    </source>
</reference>
<name>A0ABS6APG2_9RHOB</name>
<dbReference type="RefSeq" id="WP_216034179.1">
    <property type="nucleotide sequence ID" value="NZ_JAHKNG010000033.1"/>
</dbReference>
<accession>A0ABS6APG2</accession>
<evidence type="ECO:0000313" key="1">
    <source>
        <dbReference type="EMBL" id="MBU3031510.1"/>
    </source>
</evidence>
<dbReference type="EMBL" id="JAHKNG010000033">
    <property type="protein sequence ID" value="MBU3031510.1"/>
    <property type="molecule type" value="Genomic_DNA"/>
</dbReference>
<dbReference type="Pfam" id="PF09867">
    <property type="entry name" value="TagF_N"/>
    <property type="match status" value="1"/>
</dbReference>
<gene>
    <name evidence="1" type="primary">tagF</name>
    <name evidence="1" type="ORF">KNW02_15440</name>
</gene>
<comment type="caution">
    <text evidence="1">The sequence shown here is derived from an EMBL/GenBank/DDBJ whole genome shotgun (WGS) entry which is preliminary data.</text>
</comment>
<sequence length="158" mass="16921">MATGFFGKLPLRGDFVTRGLPSGARAVVDRWLTGILAPLARLPEAWPEDGLRGLITHGEGVLALLILPSRDKSGRAFPLAAVSWVPQTGQAQVDAWADQILPALRRASRGDLDADDLFALLERQQPPADGTAPSPPLIWAKGLSPVDPAAFLQQMDQN</sequence>
<dbReference type="InterPro" id="IPR017748">
    <property type="entry name" value="TagF"/>
</dbReference>